<dbReference type="Gene3D" id="1.10.357.10">
    <property type="entry name" value="Tetracycline Repressor, domain 2"/>
    <property type="match status" value="1"/>
</dbReference>
<dbReference type="PANTHER" id="PTHR47506:SF1">
    <property type="entry name" value="HTH-TYPE TRANSCRIPTIONAL REGULATOR YJDC"/>
    <property type="match status" value="1"/>
</dbReference>
<dbReference type="InterPro" id="IPR009057">
    <property type="entry name" value="Homeodomain-like_sf"/>
</dbReference>
<name>A0A1H0MQ17_9ACTN</name>
<evidence type="ECO:0000259" key="6">
    <source>
        <dbReference type="PROSITE" id="PS50977"/>
    </source>
</evidence>
<accession>A0A1H0MQ17</accession>
<dbReference type="SUPFAM" id="SSF48498">
    <property type="entry name" value="Tetracyclin repressor-like, C-terminal domain"/>
    <property type="match status" value="1"/>
</dbReference>
<feature type="compositionally biased region" description="Low complexity" evidence="5">
    <location>
        <begin position="12"/>
        <end position="32"/>
    </location>
</feature>
<keyword evidence="1" id="KW-0805">Transcription regulation</keyword>
<dbReference type="Pfam" id="PF00440">
    <property type="entry name" value="TetR_N"/>
    <property type="match status" value="1"/>
</dbReference>
<evidence type="ECO:0000256" key="2">
    <source>
        <dbReference type="ARBA" id="ARBA00023125"/>
    </source>
</evidence>
<evidence type="ECO:0000256" key="3">
    <source>
        <dbReference type="ARBA" id="ARBA00023163"/>
    </source>
</evidence>
<keyword evidence="2 4" id="KW-0238">DNA-binding</keyword>
<keyword evidence="8" id="KW-1185">Reference proteome</keyword>
<evidence type="ECO:0000313" key="7">
    <source>
        <dbReference type="EMBL" id="SDO82467.1"/>
    </source>
</evidence>
<feature type="domain" description="HTH tetR-type" evidence="6">
    <location>
        <begin position="33"/>
        <end position="92"/>
    </location>
</feature>
<evidence type="ECO:0000313" key="8">
    <source>
        <dbReference type="Proteomes" id="UP000199341"/>
    </source>
</evidence>
<dbReference type="PROSITE" id="PS50977">
    <property type="entry name" value="HTH_TETR_2"/>
    <property type="match status" value="1"/>
</dbReference>
<organism evidence="7 8">
    <name type="scientific">Actinacidiphila guanduensis</name>
    <dbReference type="NCBI Taxonomy" id="310781"/>
    <lineage>
        <taxon>Bacteria</taxon>
        <taxon>Bacillati</taxon>
        <taxon>Actinomycetota</taxon>
        <taxon>Actinomycetes</taxon>
        <taxon>Kitasatosporales</taxon>
        <taxon>Streptomycetaceae</taxon>
        <taxon>Actinacidiphila</taxon>
    </lineage>
</organism>
<proteinExistence type="predicted"/>
<reference evidence="7 8" key="1">
    <citation type="submission" date="2016-10" db="EMBL/GenBank/DDBJ databases">
        <authorList>
            <person name="de Groot N.N."/>
        </authorList>
    </citation>
    <scope>NUCLEOTIDE SEQUENCE [LARGE SCALE GENOMIC DNA]</scope>
    <source>
        <strain evidence="7 8">CGMCC 4.2022</strain>
    </source>
</reference>
<dbReference type="AlphaFoldDB" id="A0A1H0MQ17"/>
<evidence type="ECO:0000256" key="5">
    <source>
        <dbReference type="SAM" id="MobiDB-lite"/>
    </source>
</evidence>
<dbReference type="Proteomes" id="UP000199341">
    <property type="component" value="Unassembled WGS sequence"/>
</dbReference>
<dbReference type="PANTHER" id="PTHR47506">
    <property type="entry name" value="TRANSCRIPTIONAL REGULATORY PROTEIN"/>
    <property type="match status" value="1"/>
</dbReference>
<gene>
    <name evidence="7" type="ORF">SAMN05216259_11348</name>
</gene>
<dbReference type="InterPro" id="IPR036271">
    <property type="entry name" value="Tet_transcr_reg_TetR-rel_C_sf"/>
</dbReference>
<dbReference type="InterPro" id="IPR001647">
    <property type="entry name" value="HTH_TetR"/>
</dbReference>
<dbReference type="SUPFAM" id="SSF46689">
    <property type="entry name" value="Homeodomain-like"/>
    <property type="match status" value="1"/>
</dbReference>
<protein>
    <submittedName>
        <fullName evidence="7">Transcriptional regulator, TetR family</fullName>
    </submittedName>
</protein>
<dbReference type="EMBL" id="FNIE01000013">
    <property type="protein sequence ID" value="SDO82467.1"/>
    <property type="molecule type" value="Genomic_DNA"/>
</dbReference>
<feature type="region of interest" description="Disordered" evidence="5">
    <location>
        <begin position="1"/>
        <end position="35"/>
    </location>
</feature>
<feature type="DNA-binding region" description="H-T-H motif" evidence="4">
    <location>
        <begin position="55"/>
        <end position="74"/>
    </location>
</feature>
<dbReference type="PRINTS" id="PR00455">
    <property type="entry name" value="HTHTETR"/>
</dbReference>
<evidence type="ECO:0000256" key="1">
    <source>
        <dbReference type="ARBA" id="ARBA00023015"/>
    </source>
</evidence>
<sequence length="218" mass="22618">MSSRRASLDGMTTTPPQAPSPSAATASAPDAKASPRDRLLDAAADVFYRHGVATGIDALCKAAGVSKRSMYQLFAGKDEVLAAALERQVPRLDALLLPPPGEPAEPRERILHVFRQLERAAADPGYCGCPYLSAQVELKDPGHVASVVAARAKQGMTDFFRAEGERAGAADPALLARRLTLVYDGAAARAGIGVEELDGLAVTTAAALLDAAGITEAA</sequence>
<dbReference type="STRING" id="310781.SAMN05216259_11348"/>
<dbReference type="GO" id="GO:0003677">
    <property type="term" value="F:DNA binding"/>
    <property type="evidence" value="ECO:0007669"/>
    <property type="project" value="UniProtKB-UniRule"/>
</dbReference>
<evidence type="ECO:0000256" key="4">
    <source>
        <dbReference type="PROSITE-ProRule" id="PRU00335"/>
    </source>
</evidence>
<keyword evidence="3" id="KW-0804">Transcription</keyword>